<dbReference type="InterPro" id="IPR000253">
    <property type="entry name" value="FHA_dom"/>
</dbReference>
<dbReference type="Proteomes" id="UP000241769">
    <property type="component" value="Unassembled WGS sequence"/>
</dbReference>
<dbReference type="InterPro" id="IPR008984">
    <property type="entry name" value="SMAD_FHA_dom_sf"/>
</dbReference>
<dbReference type="PROSITE" id="PS50006">
    <property type="entry name" value="FHA_DOMAIN"/>
    <property type="match status" value="1"/>
</dbReference>
<feature type="coiled-coil region" evidence="1">
    <location>
        <begin position="1154"/>
        <end position="1403"/>
    </location>
</feature>
<evidence type="ECO:0000313" key="6">
    <source>
        <dbReference type="Proteomes" id="UP000241769"/>
    </source>
</evidence>
<feature type="coiled-coil region" evidence="1">
    <location>
        <begin position="1624"/>
        <end position="1704"/>
    </location>
</feature>
<evidence type="ECO:0000256" key="2">
    <source>
        <dbReference type="SAM" id="MobiDB-lite"/>
    </source>
</evidence>
<dbReference type="PANTHER" id="PTHR23308">
    <property type="entry name" value="NUCLEAR INHIBITOR OF PROTEIN PHOSPHATASE-1"/>
    <property type="match status" value="1"/>
</dbReference>
<feature type="region of interest" description="Disordered" evidence="2">
    <location>
        <begin position="1516"/>
        <end position="1547"/>
    </location>
</feature>
<dbReference type="EMBL" id="MDYQ01000175">
    <property type="protein sequence ID" value="PRP79681.1"/>
    <property type="molecule type" value="Genomic_DNA"/>
</dbReference>
<feature type="transmembrane region" description="Helical" evidence="3">
    <location>
        <begin position="281"/>
        <end position="300"/>
    </location>
</feature>
<keyword evidence="3" id="KW-0812">Transmembrane</keyword>
<sequence length="1726" mass="197493">MLDEIRLNFATWEGHHRHREDTGVGLLEIENDHLDTIDLVVMGHRRGHPGLREEEIERNSSSSPRRQQRDGRKKKFAFDKEEEDLSKYQYGKPGLDDDSDGDKKKKKKKKAKPNFELSGKLSEEARTTETGIIMKFSEPSDAAKPTDVWRLHPFKGEEALEPLVLDKKSFFLFGKDKGIVDVLQEHPSISKQHAVIQFRRIEIEDEDSIKPIVVIKPYLLDLESTNGTYLNKDKIPTARYVELKHKDVVKFGFSSRDFVVIKERPGGGGCKNFMRMSRASAFVIGGWLGASSIIIIIVSGPSDFRLCDDWLRDCWEESRSCVLRGSPTSIFVSSILAASALTIRIFVPTLTVMDMEKLPLQRRQCILHPRIDDNFEISCTLTEEKSFKESFFEASHLCQRGSANAVERSILSRRVELSSTCIVIVRGAVEWFFIEASPDVLHLSWLAARPSGEQRKINVGMSQSHDDPPKTGTIPRELNGDNIANIQPVKKKVLAKTHISCLHPKCAVRRRVGSHRGHASDIYGHIYLLTGNGTIQAFRALSKEDRQNFVDQWESEGLLSLKEVASKKDGELLEEFRTTVQPPSSEEITTHHSHDLSIRNIIRHIETMGRHEIDRTDFLELISALLSASRDGESISPADFSWKKECLYNGGTAVWDPGDDLKILVTSDITQRPKYNGVINVSGKFKHIDDPPLLKQSYRLGRPSSGVLRCNRYTLEDDKLCSVWAFYDQTRASPLKRRRVSPMSLLSMEEDSFNSSWPDSPMHSLSDTYSSNIESDILQARSTAILSPTIINSIDKDDLVEDGVLSYKGSSHTKCTAEKEGDTYRCKVTVLGGKLSDSTCVWVEEGSRREELVTNRIVHDDCCTFYRRLEGRVKNHTRERKWDDLKMTSLVRVEDVDKVIGRVHDSYLQMFHKKDATDTITDHLIVVSVHLLEFKSHSSPSHSRRTSSPLMLLSNRKNGSIGEFTTHRADRDNSSTQNQIRTNTNTATHRMSQSNEQPKTPLLVLPAVTAINLGAKALSAVTGSSAEEIKERAGSLLRGEETSSGLKNQIDTATKLIRHLQSEIIERGGESLGMAAEILEDDVMHATRPSLDAEYVLERQLATLLNQRIADTELAEQYKLTAQTQAQHFNKVIVELNENLMKEHQVKEEQDIDAERMRLLAAETRERLDKLKVELDHAEEKRMIVLREERVQFEEKNRRIQSEFEAATEFCRDLRRKLQAEQENIKRLVELGDASAHEVEALQITNTANTTKLQDLSTELQKTRHDIARLNQLRQKESEESKQEITKLREQVLIVEDKITIIEERGAKIKAVQLEKINKEREEVLREYEEKMRHLKEENEAEVAKNLSEYEIQVTQIDELKQKDTADVEKEQKKAAGDLKKLENTLAHELQRIQAKILQVQNETSSSARLAMIIRDQIASEKSTRMGLEGRLAGVRSELSVLEEKKAGLQQQLKQFERDLSKEKDYSAKQLEAARQSMKSSYSNQRRVLTTTYENEIKKIEEELKIQTRLANEARKRYEDTSRNLEDRQRSLEGEMKEVQQRKKAADEKLRKAEAALTEVQDNLAQLNKQEATQSSLLDEQRSKNRTLSSQLAVQQERTSIASNKDRDTVRGLEVEKNSQYVFIDEIRRGITEEEEKTKKMQEEKRRGEELATAQLEELKKEIEEVKRRAREDREKGIELEKQVQREMKENRLLKEDIVEAQETREKSFSEKKEVHNVEVSVVQRN</sequence>
<dbReference type="STRING" id="1890364.A0A2P6N6U9"/>
<gene>
    <name evidence="5" type="ORF">PROFUN_12579</name>
</gene>
<evidence type="ECO:0000256" key="3">
    <source>
        <dbReference type="SAM" id="Phobius"/>
    </source>
</evidence>
<dbReference type="InParanoid" id="A0A2P6N6U9"/>
<dbReference type="SMART" id="SM00240">
    <property type="entry name" value="FHA"/>
    <property type="match status" value="1"/>
</dbReference>
<keyword evidence="6" id="KW-1185">Reference proteome</keyword>
<keyword evidence="3" id="KW-1133">Transmembrane helix</keyword>
<proteinExistence type="predicted"/>
<comment type="caution">
    <text evidence="5">The sequence shown here is derived from an EMBL/GenBank/DDBJ whole genome shotgun (WGS) entry which is preliminary data.</text>
</comment>
<feature type="coiled-coil region" evidence="1">
    <location>
        <begin position="1432"/>
        <end position="1466"/>
    </location>
</feature>
<dbReference type="Pfam" id="PF00498">
    <property type="entry name" value="FHA"/>
    <property type="match status" value="1"/>
</dbReference>
<feature type="region of interest" description="Disordered" evidence="2">
    <location>
        <begin position="48"/>
        <end position="122"/>
    </location>
</feature>
<name>A0A2P6N6U9_9EUKA</name>
<accession>A0A2P6N6U9</accession>
<keyword evidence="1" id="KW-0175">Coiled coil</keyword>
<organism evidence="5 6">
    <name type="scientific">Planoprotostelium fungivorum</name>
    <dbReference type="NCBI Taxonomy" id="1890364"/>
    <lineage>
        <taxon>Eukaryota</taxon>
        <taxon>Amoebozoa</taxon>
        <taxon>Evosea</taxon>
        <taxon>Variosea</taxon>
        <taxon>Cavosteliida</taxon>
        <taxon>Cavosteliaceae</taxon>
        <taxon>Planoprotostelium</taxon>
    </lineage>
</organism>
<dbReference type="Gene3D" id="2.60.200.20">
    <property type="match status" value="1"/>
</dbReference>
<dbReference type="SUPFAM" id="SSF49879">
    <property type="entry name" value="SMAD/FHA domain"/>
    <property type="match status" value="1"/>
</dbReference>
<dbReference type="InterPro" id="IPR050923">
    <property type="entry name" value="Cell_Proc_Reg/RNA_Proc"/>
</dbReference>
<dbReference type="OrthoDB" id="444265at2759"/>
<evidence type="ECO:0000259" key="4">
    <source>
        <dbReference type="PROSITE" id="PS50006"/>
    </source>
</evidence>
<feature type="compositionally biased region" description="Polar residues" evidence="2">
    <location>
        <begin position="1586"/>
        <end position="1603"/>
    </location>
</feature>
<evidence type="ECO:0000256" key="1">
    <source>
        <dbReference type="SAM" id="Coils"/>
    </source>
</evidence>
<keyword evidence="3" id="KW-0472">Membrane</keyword>
<feature type="transmembrane region" description="Helical" evidence="3">
    <location>
        <begin position="330"/>
        <end position="353"/>
    </location>
</feature>
<evidence type="ECO:0000313" key="5">
    <source>
        <dbReference type="EMBL" id="PRP79681.1"/>
    </source>
</evidence>
<feature type="region of interest" description="Disordered" evidence="2">
    <location>
        <begin position="1572"/>
        <end position="1605"/>
    </location>
</feature>
<protein>
    <submittedName>
        <fullName evidence="5">Smad nuclear interacting protein-like</fullName>
    </submittedName>
</protein>
<feature type="domain" description="FHA" evidence="4">
    <location>
        <begin position="171"/>
        <end position="235"/>
    </location>
</feature>
<reference evidence="5 6" key="1">
    <citation type="journal article" date="2018" name="Genome Biol. Evol.">
        <title>Multiple Roots of Fruiting Body Formation in Amoebozoa.</title>
        <authorList>
            <person name="Hillmann F."/>
            <person name="Forbes G."/>
            <person name="Novohradska S."/>
            <person name="Ferling I."/>
            <person name="Riege K."/>
            <person name="Groth M."/>
            <person name="Westermann M."/>
            <person name="Marz M."/>
            <person name="Spaller T."/>
            <person name="Winckler T."/>
            <person name="Schaap P."/>
            <person name="Glockner G."/>
        </authorList>
    </citation>
    <scope>NUCLEOTIDE SEQUENCE [LARGE SCALE GENOMIC DNA]</scope>
    <source>
        <strain evidence="5 6">Jena</strain>
    </source>
</reference>
<feature type="region of interest" description="Disordered" evidence="2">
    <location>
        <begin position="459"/>
        <end position="480"/>
    </location>
</feature>